<reference evidence="2" key="1">
    <citation type="submission" date="2021-01" db="EMBL/GenBank/DDBJ databases">
        <title>Modified the classification status of verrucomicrobia.</title>
        <authorList>
            <person name="Feng X."/>
        </authorList>
    </citation>
    <scope>NUCLEOTIDE SEQUENCE</scope>
    <source>
        <strain evidence="2">KCTC 12986</strain>
    </source>
</reference>
<comment type="caution">
    <text evidence="2">The sequence shown here is derived from an EMBL/GenBank/DDBJ whole genome shotgun (WGS) entry which is preliminary data.</text>
</comment>
<proteinExistence type="inferred from homology"/>
<evidence type="ECO:0000313" key="3">
    <source>
        <dbReference type="Proteomes" id="UP000604083"/>
    </source>
</evidence>
<sequence>MFQPPPHPPQVSQGDLLLADPSLRDGIFNRSVILLASHSPEGSFGLILNQPNGHLVGDVLQEPKYAALSRIPIYNGGPVGREHLTFAAFWTSPDNELRFAIRIPAEDAIERSKSPGTLVRAFVGYSGWSAGQLEDELEHNSWVVSPAPPNFLSSEHDDELWKNTLRKLSPYHHLLALCPPSPWLN</sequence>
<gene>
    <name evidence="2" type="ORF">JIN78_10970</name>
</gene>
<dbReference type="PANTHER" id="PTHR30327:SF1">
    <property type="entry name" value="UPF0301 PROTEIN YQGE"/>
    <property type="match status" value="1"/>
</dbReference>
<name>A0A934RSD5_9BACT</name>
<evidence type="ECO:0000313" key="2">
    <source>
        <dbReference type="EMBL" id="MBK1834583.1"/>
    </source>
</evidence>
<keyword evidence="3" id="KW-1185">Reference proteome</keyword>
<accession>A0A934RSD5</accession>
<dbReference type="Pfam" id="PF02622">
    <property type="entry name" value="DUF179"/>
    <property type="match status" value="1"/>
</dbReference>
<dbReference type="InterPro" id="IPR003774">
    <property type="entry name" value="AlgH-like"/>
</dbReference>
<dbReference type="PANTHER" id="PTHR30327">
    <property type="entry name" value="UNCHARACTERIZED PROTEIN YQGE"/>
    <property type="match status" value="1"/>
</dbReference>
<organism evidence="2 3">
    <name type="scientific">Roseibacillus ishigakijimensis</name>
    <dbReference type="NCBI Taxonomy" id="454146"/>
    <lineage>
        <taxon>Bacteria</taxon>
        <taxon>Pseudomonadati</taxon>
        <taxon>Verrucomicrobiota</taxon>
        <taxon>Verrucomicrobiia</taxon>
        <taxon>Verrucomicrobiales</taxon>
        <taxon>Verrucomicrobiaceae</taxon>
        <taxon>Roseibacillus</taxon>
    </lineage>
</organism>
<dbReference type="AlphaFoldDB" id="A0A934RSD5"/>
<dbReference type="EMBL" id="JAENIO010000027">
    <property type="protein sequence ID" value="MBK1834583.1"/>
    <property type="molecule type" value="Genomic_DNA"/>
</dbReference>
<dbReference type="RefSeq" id="WP_200392019.1">
    <property type="nucleotide sequence ID" value="NZ_JAENIO010000027.1"/>
</dbReference>
<dbReference type="SUPFAM" id="SSF143456">
    <property type="entry name" value="VC0467-like"/>
    <property type="match status" value="1"/>
</dbReference>
<comment type="similarity">
    <text evidence="1">Belongs to the UPF0301 (AlgH) family.</text>
</comment>
<dbReference type="Gene3D" id="3.40.1740.10">
    <property type="entry name" value="VC0467-like"/>
    <property type="match status" value="1"/>
</dbReference>
<protein>
    <submittedName>
        <fullName evidence="2">YqgE/AlgH family protein</fullName>
    </submittedName>
</protein>
<evidence type="ECO:0000256" key="1">
    <source>
        <dbReference type="ARBA" id="ARBA00009600"/>
    </source>
</evidence>
<dbReference type="Proteomes" id="UP000604083">
    <property type="component" value="Unassembled WGS sequence"/>
</dbReference>
<dbReference type="GO" id="GO:0005829">
    <property type="term" value="C:cytosol"/>
    <property type="evidence" value="ECO:0007669"/>
    <property type="project" value="TreeGrafter"/>
</dbReference>